<dbReference type="EMBL" id="QPFP01000068">
    <property type="protein sequence ID" value="TEB24271.1"/>
    <property type="molecule type" value="Genomic_DNA"/>
</dbReference>
<name>A0A4Y7SRD4_COPMI</name>
<evidence type="ECO:0000313" key="3">
    <source>
        <dbReference type="Proteomes" id="UP000298030"/>
    </source>
</evidence>
<reference evidence="2 3" key="1">
    <citation type="journal article" date="2019" name="Nat. Ecol. Evol.">
        <title>Megaphylogeny resolves global patterns of mushroom evolution.</title>
        <authorList>
            <person name="Varga T."/>
            <person name="Krizsan K."/>
            <person name="Foldi C."/>
            <person name="Dima B."/>
            <person name="Sanchez-Garcia M."/>
            <person name="Sanchez-Ramirez S."/>
            <person name="Szollosi G.J."/>
            <person name="Szarkandi J.G."/>
            <person name="Papp V."/>
            <person name="Albert L."/>
            <person name="Andreopoulos W."/>
            <person name="Angelini C."/>
            <person name="Antonin V."/>
            <person name="Barry K.W."/>
            <person name="Bougher N.L."/>
            <person name="Buchanan P."/>
            <person name="Buyck B."/>
            <person name="Bense V."/>
            <person name="Catcheside P."/>
            <person name="Chovatia M."/>
            <person name="Cooper J."/>
            <person name="Damon W."/>
            <person name="Desjardin D."/>
            <person name="Finy P."/>
            <person name="Geml J."/>
            <person name="Haridas S."/>
            <person name="Hughes K."/>
            <person name="Justo A."/>
            <person name="Karasinski D."/>
            <person name="Kautmanova I."/>
            <person name="Kiss B."/>
            <person name="Kocsube S."/>
            <person name="Kotiranta H."/>
            <person name="LaButti K.M."/>
            <person name="Lechner B.E."/>
            <person name="Liimatainen K."/>
            <person name="Lipzen A."/>
            <person name="Lukacs Z."/>
            <person name="Mihaltcheva S."/>
            <person name="Morgado L.N."/>
            <person name="Niskanen T."/>
            <person name="Noordeloos M.E."/>
            <person name="Ohm R.A."/>
            <person name="Ortiz-Santana B."/>
            <person name="Ovrebo C."/>
            <person name="Racz N."/>
            <person name="Riley R."/>
            <person name="Savchenko A."/>
            <person name="Shiryaev A."/>
            <person name="Soop K."/>
            <person name="Spirin V."/>
            <person name="Szebenyi C."/>
            <person name="Tomsovsky M."/>
            <person name="Tulloss R.E."/>
            <person name="Uehling J."/>
            <person name="Grigoriev I.V."/>
            <person name="Vagvolgyi C."/>
            <person name="Papp T."/>
            <person name="Martin F.M."/>
            <person name="Miettinen O."/>
            <person name="Hibbett D.S."/>
            <person name="Nagy L.G."/>
        </authorList>
    </citation>
    <scope>NUCLEOTIDE SEQUENCE [LARGE SCALE GENOMIC DNA]</scope>
    <source>
        <strain evidence="2 3">FP101781</strain>
    </source>
</reference>
<sequence>MRCEEVTQLLLQGLKGEELTQALRELEKRRHVQPPSALPLGLEHQAPQQQHHLYAGEPGVYGQDTLAYEGAYAQDHPYAQHDGGYGAQQEAFGAGSYVDYSRGATPSTASSIPFSAMSAPQPTYPAPLSTFGLAPTNGGGGQQALFMQRRPSSVPAIPTSFGMGWGADFVMQDDSAIPAYGSGFHHQQQQQQATSANTSDGQGQGQGIEIPSVPFLPPPSSAGPVPMISGFLASSTSDVYGHRMSLSQRMALGHRRSSSAGAAFGGMRGQGWGMWGSSGAGMGMGEGGQEEGGFSWPPPQEIQRDETELPEADLSLFNPSFLSTGALGVGQQQQQQEVGPTSGVEQHQHQHQQGGGVVGMGGQGEQGQTPSPQHPFTTNELYQHLPPQHQHQQHQGGMELGPLDSIAPNVSVHPHSHSSHPSLENANALQFQAGVNVGPIETQMQQGGQQGQREPSPVEQYEQMYLAEQGQYGVYPGGEYDMAAYGVGVQYSGVSV</sequence>
<evidence type="ECO:0000256" key="1">
    <source>
        <dbReference type="SAM" id="MobiDB-lite"/>
    </source>
</evidence>
<evidence type="ECO:0000313" key="2">
    <source>
        <dbReference type="EMBL" id="TEB24271.1"/>
    </source>
</evidence>
<feature type="region of interest" description="Disordered" evidence="1">
    <location>
        <begin position="328"/>
        <end position="422"/>
    </location>
</feature>
<proteinExistence type="predicted"/>
<protein>
    <submittedName>
        <fullName evidence="2">Uncharacterized protein</fullName>
    </submittedName>
</protein>
<organism evidence="2 3">
    <name type="scientific">Coprinellus micaceus</name>
    <name type="common">Glistening ink-cap mushroom</name>
    <name type="synonym">Coprinus micaceus</name>
    <dbReference type="NCBI Taxonomy" id="71717"/>
    <lineage>
        <taxon>Eukaryota</taxon>
        <taxon>Fungi</taxon>
        <taxon>Dikarya</taxon>
        <taxon>Basidiomycota</taxon>
        <taxon>Agaricomycotina</taxon>
        <taxon>Agaricomycetes</taxon>
        <taxon>Agaricomycetidae</taxon>
        <taxon>Agaricales</taxon>
        <taxon>Agaricineae</taxon>
        <taxon>Psathyrellaceae</taxon>
        <taxon>Coprinellus</taxon>
    </lineage>
</organism>
<keyword evidence="3" id="KW-1185">Reference proteome</keyword>
<feature type="compositionally biased region" description="Gly residues" evidence="1">
    <location>
        <begin position="353"/>
        <end position="365"/>
    </location>
</feature>
<dbReference type="AlphaFoldDB" id="A0A4Y7SRD4"/>
<feature type="compositionally biased region" description="Polar residues" evidence="1">
    <location>
        <begin position="369"/>
        <end position="381"/>
    </location>
</feature>
<dbReference type="Proteomes" id="UP000298030">
    <property type="component" value="Unassembled WGS sequence"/>
</dbReference>
<feature type="compositionally biased region" description="Low complexity" evidence="1">
    <location>
        <begin position="383"/>
        <end position="395"/>
    </location>
</feature>
<feature type="region of interest" description="Disordered" evidence="1">
    <location>
        <begin position="180"/>
        <end position="221"/>
    </location>
</feature>
<accession>A0A4Y7SRD4</accession>
<comment type="caution">
    <text evidence="2">The sequence shown here is derived from an EMBL/GenBank/DDBJ whole genome shotgun (WGS) entry which is preliminary data.</text>
</comment>
<dbReference type="STRING" id="71717.A0A4Y7SRD4"/>
<gene>
    <name evidence="2" type="ORF">FA13DRAFT_1324357</name>
</gene>